<protein>
    <submittedName>
        <fullName evidence="1">Uncharacterized protein</fullName>
    </submittedName>
</protein>
<name>A0ABQ0LJT4_MYCCL</name>
<accession>A0ABQ0LJT4</accession>
<proteinExistence type="predicted"/>
<organism evidence="1 2">
    <name type="scientific">Mycena chlorophos</name>
    <name type="common">Agaric fungus</name>
    <name type="synonym">Agaricus chlorophos</name>
    <dbReference type="NCBI Taxonomy" id="658473"/>
    <lineage>
        <taxon>Eukaryota</taxon>
        <taxon>Fungi</taxon>
        <taxon>Dikarya</taxon>
        <taxon>Basidiomycota</taxon>
        <taxon>Agaricomycotina</taxon>
        <taxon>Agaricomycetes</taxon>
        <taxon>Agaricomycetidae</taxon>
        <taxon>Agaricales</taxon>
        <taxon>Marasmiineae</taxon>
        <taxon>Mycenaceae</taxon>
        <taxon>Mycena</taxon>
    </lineage>
</organism>
<sequence length="127" mass="14353">MLLKTTLRRQSVTHPRWTFSRGRQSMDHETNAFASALSVAFSRSSFREAIANRLEFGLGLLRLEDYRGTDPKPEECKTHARAADAKTVPRNEGLDVDANALCWPMLQYEDATTTIYPCMQGRNGDES</sequence>
<evidence type="ECO:0000313" key="2">
    <source>
        <dbReference type="Proteomes" id="UP000815677"/>
    </source>
</evidence>
<reference evidence="1" key="1">
    <citation type="submission" date="2014-09" db="EMBL/GenBank/DDBJ databases">
        <title>Genome sequence of the luminous mushroom Mycena chlorophos for searching fungal bioluminescence genes.</title>
        <authorList>
            <person name="Tanaka Y."/>
            <person name="Kasuga D."/>
            <person name="Oba Y."/>
            <person name="Hase S."/>
            <person name="Sato K."/>
            <person name="Oba Y."/>
            <person name="Sakakibara Y."/>
        </authorList>
    </citation>
    <scope>NUCLEOTIDE SEQUENCE</scope>
</reference>
<evidence type="ECO:0000313" key="1">
    <source>
        <dbReference type="EMBL" id="GAT51312.1"/>
    </source>
</evidence>
<dbReference type="EMBL" id="DF847119">
    <property type="protein sequence ID" value="GAT51312.1"/>
    <property type="molecule type" value="Genomic_DNA"/>
</dbReference>
<gene>
    <name evidence="1" type="ORF">MCHLO_08464</name>
</gene>
<dbReference type="Proteomes" id="UP000815677">
    <property type="component" value="Unassembled WGS sequence"/>
</dbReference>
<keyword evidence="2" id="KW-1185">Reference proteome</keyword>